<dbReference type="OrthoDB" id="552713at2"/>
<dbReference type="AlphaFoldDB" id="A0A433XVX6"/>
<organism evidence="1 2">
    <name type="scientific">Paenibacillus anaericanus</name>
    <dbReference type="NCBI Taxonomy" id="170367"/>
    <lineage>
        <taxon>Bacteria</taxon>
        <taxon>Bacillati</taxon>
        <taxon>Bacillota</taxon>
        <taxon>Bacilli</taxon>
        <taxon>Bacillales</taxon>
        <taxon>Paenibacillaceae</taxon>
        <taxon>Paenibacillus</taxon>
    </lineage>
</organism>
<dbReference type="InterPro" id="IPR016177">
    <property type="entry name" value="DNA-bd_dom_sf"/>
</dbReference>
<dbReference type="SUPFAM" id="SSF54171">
    <property type="entry name" value="DNA-binding domain"/>
    <property type="match status" value="1"/>
</dbReference>
<keyword evidence="2" id="KW-1185">Reference proteome</keyword>
<comment type="caution">
    <text evidence="1">The sequence shown here is derived from an EMBL/GenBank/DDBJ whole genome shotgun (WGS) entry which is preliminary data.</text>
</comment>
<name>A0A433XVX6_9BACL</name>
<dbReference type="Proteomes" id="UP000279446">
    <property type="component" value="Unassembled WGS sequence"/>
</dbReference>
<dbReference type="GO" id="GO:0003677">
    <property type="term" value="F:DNA binding"/>
    <property type="evidence" value="ECO:0007669"/>
    <property type="project" value="InterPro"/>
</dbReference>
<sequence>MSKKLNLVGQRFGRLTVIAELPKEGSSPRWSCICDCGNPKVATTIVLRRGDCKSCGCLHRDYLTDRHAKTDTDISGKRFGKLVALYKVKVENKKSIMWLCQCDCGQTIPIPASEMKKGKIRSCGCLISDHVTSWFEAGTNIPALLANNISSRNTSGTKGVHFDPSRNKWCAEIMFQRKRYRLGRYDDKQEAIQIRKEAENQLHGDFLDWYNNRQ</sequence>
<evidence type="ECO:0000313" key="1">
    <source>
        <dbReference type="EMBL" id="RUT38706.1"/>
    </source>
</evidence>
<dbReference type="EMBL" id="RZNY01000051">
    <property type="protein sequence ID" value="RUT38706.1"/>
    <property type="molecule type" value="Genomic_DNA"/>
</dbReference>
<dbReference type="RefSeq" id="WP_127195106.1">
    <property type="nucleotide sequence ID" value="NZ_RZNY01000051.1"/>
</dbReference>
<gene>
    <name evidence="1" type="ORF">EJP82_26705</name>
</gene>
<accession>A0A433XVX6</accession>
<protein>
    <submittedName>
        <fullName evidence="1">AP2 domain-containing protein</fullName>
    </submittedName>
</protein>
<reference evidence="1 2" key="1">
    <citation type="submission" date="2018-12" db="EMBL/GenBank/DDBJ databases">
        <authorList>
            <person name="Sun L."/>
            <person name="Chen Z."/>
        </authorList>
    </citation>
    <scope>NUCLEOTIDE SEQUENCE [LARGE SCALE GENOMIC DNA]</scope>
    <source>
        <strain evidence="1 2">DSM 15890</strain>
    </source>
</reference>
<proteinExistence type="predicted"/>
<evidence type="ECO:0000313" key="2">
    <source>
        <dbReference type="Proteomes" id="UP000279446"/>
    </source>
</evidence>